<accession>A0ABW9ZZQ9</accession>
<dbReference type="EMBL" id="JAACJS010000015">
    <property type="protein sequence ID" value="NCI50663.1"/>
    <property type="molecule type" value="Genomic_DNA"/>
</dbReference>
<dbReference type="RefSeq" id="WP_161818979.1">
    <property type="nucleotide sequence ID" value="NZ_JAACJS010000015.1"/>
</dbReference>
<comment type="caution">
    <text evidence="1">The sequence shown here is derived from an EMBL/GenBank/DDBJ whole genome shotgun (WGS) entry which is preliminary data.</text>
</comment>
<dbReference type="InterPro" id="IPR058512">
    <property type="entry name" value="DUF8199"/>
</dbReference>
<dbReference type="NCBIfam" id="NF047658">
    <property type="entry name" value="HYC_CC_PP"/>
    <property type="match status" value="1"/>
</dbReference>
<evidence type="ECO:0000313" key="1">
    <source>
        <dbReference type="EMBL" id="NCI50663.1"/>
    </source>
</evidence>
<protein>
    <submittedName>
        <fullName evidence="1">Uncharacterized protein</fullName>
    </submittedName>
</protein>
<organism evidence="1 2">
    <name type="scientific">Sediminibacterium roseum</name>
    <dbReference type="NCBI Taxonomy" id="1978412"/>
    <lineage>
        <taxon>Bacteria</taxon>
        <taxon>Pseudomonadati</taxon>
        <taxon>Bacteroidota</taxon>
        <taxon>Chitinophagia</taxon>
        <taxon>Chitinophagales</taxon>
        <taxon>Chitinophagaceae</taxon>
        <taxon>Sediminibacterium</taxon>
    </lineage>
</organism>
<sequence>MKRPAVFLLALIYLALSSGVVMNIHYCMGKISSVKLQTWTPGSCVCGKKAKSKSGCCKTELKVVKMQDAQKIAQADHSLQLAVAVLSTNSNLLQAPFYNASSTIIPGEHSPPLRSRQDTYLQNCVFRV</sequence>
<keyword evidence="2" id="KW-1185">Reference proteome</keyword>
<dbReference type="Pfam" id="PF26622">
    <property type="entry name" value="DUF8199"/>
    <property type="match status" value="1"/>
</dbReference>
<proteinExistence type="predicted"/>
<dbReference type="InterPro" id="IPR058060">
    <property type="entry name" value="HYC_CC_PP"/>
</dbReference>
<dbReference type="Proteomes" id="UP000753802">
    <property type="component" value="Unassembled WGS sequence"/>
</dbReference>
<evidence type="ECO:0000313" key="2">
    <source>
        <dbReference type="Proteomes" id="UP000753802"/>
    </source>
</evidence>
<gene>
    <name evidence="1" type="ORF">GWC95_12065</name>
</gene>
<reference evidence="1 2" key="1">
    <citation type="submission" date="2020-01" db="EMBL/GenBank/DDBJ databases">
        <title>Genome analysis.</title>
        <authorList>
            <person name="Wu S."/>
            <person name="Wang G."/>
        </authorList>
    </citation>
    <scope>NUCLEOTIDE SEQUENCE [LARGE SCALE GENOMIC DNA]</scope>
    <source>
        <strain evidence="1 2">SYL130</strain>
    </source>
</reference>
<name>A0ABW9ZZQ9_9BACT</name>